<dbReference type="PANTHER" id="PTHR13696">
    <property type="entry name" value="P-LOOP CONTAINING NUCLEOSIDE TRIPHOSPHATE HYDROLASE"/>
    <property type="match status" value="1"/>
</dbReference>
<dbReference type="InterPro" id="IPR050678">
    <property type="entry name" value="DNA_Partitioning_ATPase"/>
</dbReference>
<gene>
    <name evidence="1" type="ORF">CRD36_14895</name>
</gene>
<dbReference type="EMBL" id="PDEM01000031">
    <property type="protein sequence ID" value="PHZ83662.1"/>
    <property type="molecule type" value="Genomic_DNA"/>
</dbReference>
<dbReference type="Pfam" id="PF09140">
    <property type="entry name" value="MipZ"/>
    <property type="match status" value="1"/>
</dbReference>
<dbReference type="SUPFAM" id="SSF52540">
    <property type="entry name" value="P-loop containing nucleoside triphosphate hydrolases"/>
    <property type="match status" value="1"/>
</dbReference>
<dbReference type="InParanoid" id="A0A2G4YMV9"/>
<dbReference type="AlphaFoldDB" id="A0A2G4YMV9"/>
<evidence type="ECO:0000313" key="1">
    <source>
        <dbReference type="EMBL" id="PHZ83662.1"/>
    </source>
</evidence>
<dbReference type="Proteomes" id="UP000229730">
    <property type="component" value="Unassembled WGS sequence"/>
</dbReference>
<sequence>MNQGVKTTKNNGAHIIVVGNEKGGSGKSTSAMHIVVSLLERGFTVAIIDLDARQKSLARYIENRQDYAAEHGLKLTMPDAHVLPRSEEGSAAEMEQKDEENLLTLIGNLQNEYDYILIDCPGSDTFLSRVAHMSADTLITPVNDSFVDVDLLAKVNPDTYQVEKLSLYSEMVWEARKKRALKDRGTIDWVVMRNRTSALDAKNKRRVHEVLNQLQKRVAFRYVPGLGERVIYRELFPKGLTLVDFRDSGNQKMTMSHVAARQEIRRLMDDLKLAGWHKAAAAAE</sequence>
<accession>A0A2G4YMV9</accession>
<comment type="caution">
    <text evidence="1">The sequence shown here is derived from an EMBL/GenBank/DDBJ whole genome shotgun (WGS) entry which is preliminary data.</text>
</comment>
<dbReference type="CDD" id="cd02042">
    <property type="entry name" value="ParAB_family"/>
    <property type="match status" value="1"/>
</dbReference>
<dbReference type="OrthoDB" id="13869at2"/>
<keyword evidence="2" id="KW-1185">Reference proteome</keyword>
<organism evidence="1 2">
    <name type="scientific">Paremcibacter congregatus</name>
    <dbReference type="NCBI Taxonomy" id="2043170"/>
    <lineage>
        <taxon>Bacteria</taxon>
        <taxon>Pseudomonadati</taxon>
        <taxon>Pseudomonadota</taxon>
        <taxon>Alphaproteobacteria</taxon>
        <taxon>Emcibacterales</taxon>
        <taxon>Emcibacteraceae</taxon>
        <taxon>Paremcibacter</taxon>
    </lineage>
</organism>
<protein>
    <submittedName>
        <fullName evidence="1">ATPase</fullName>
    </submittedName>
</protein>
<evidence type="ECO:0000313" key="2">
    <source>
        <dbReference type="Proteomes" id="UP000229730"/>
    </source>
</evidence>
<reference evidence="1 2" key="1">
    <citation type="submission" date="2017-10" db="EMBL/GenBank/DDBJ databases">
        <title>Frigbacter circumglobatus gen. nov. sp. nov., isolated from sediment cultured in situ.</title>
        <authorList>
            <person name="Zhao Z."/>
        </authorList>
    </citation>
    <scope>NUCLEOTIDE SEQUENCE [LARGE SCALE GENOMIC DNA]</scope>
    <source>
        <strain evidence="1 2">ZYL</strain>
    </source>
</reference>
<dbReference type="PANTHER" id="PTHR13696:SF96">
    <property type="entry name" value="COBQ_COBB_MIND_PARA NUCLEOTIDE BINDING DOMAIN-CONTAINING PROTEIN"/>
    <property type="match status" value="1"/>
</dbReference>
<proteinExistence type="predicted"/>
<dbReference type="Gene3D" id="3.40.50.300">
    <property type="entry name" value="P-loop containing nucleotide triphosphate hydrolases"/>
    <property type="match status" value="1"/>
</dbReference>
<name>A0A2G4YMV9_9PROT</name>
<dbReference type="InterPro" id="IPR027417">
    <property type="entry name" value="P-loop_NTPase"/>
</dbReference>
<dbReference type="InterPro" id="IPR015223">
    <property type="entry name" value="MipZ"/>
</dbReference>